<keyword evidence="2" id="KW-1185">Reference proteome</keyword>
<proteinExistence type="predicted"/>
<gene>
    <name evidence="1" type="ORF">BACCIP111895_03872</name>
</gene>
<protein>
    <submittedName>
        <fullName evidence="1">Uncharacterized protein</fullName>
    </submittedName>
</protein>
<reference evidence="1" key="1">
    <citation type="submission" date="2022-04" db="EMBL/GenBank/DDBJ databases">
        <authorList>
            <person name="Criscuolo A."/>
        </authorList>
    </citation>
    <scope>NUCLEOTIDE SEQUENCE</scope>
    <source>
        <strain evidence="1">CIP111895</strain>
    </source>
</reference>
<evidence type="ECO:0000313" key="1">
    <source>
        <dbReference type="EMBL" id="CAH2716684.1"/>
    </source>
</evidence>
<accession>A0ABN8KSI2</accession>
<dbReference type="Proteomes" id="UP000838308">
    <property type="component" value="Unassembled WGS sequence"/>
</dbReference>
<evidence type="ECO:0000313" key="2">
    <source>
        <dbReference type="Proteomes" id="UP000838308"/>
    </source>
</evidence>
<dbReference type="EMBL" id="CALBWS010000031">
    <property type="protein sequence ID" value="CAH2716684.1"/>
    <property type="molecule type" value="Genomic_DNA"/>
</dbReference>
<comment type="caution">
    <text evidence="1">The sequence shown here is derived from an EMBL/GenBank/DDBJ whole genome shotgun (WGS) entry which is preliminary data.</text>
</comment>
<sequence>MVRLNISPLLISVLTGRSLEEIPNSPKISD</sequence>
<organism evidence="1 2">
    <name type="scientific">Neobacillus rhizosphaerae</name>
    <dbReference type="NCBI Taxonomy" id="2880965"/>
    <lineage>
        <taxon>Bacteria</taxon>
        <taxon>Bacillati</taxon>
        <taxon>Bacillota</taxon>
        <taxon>Bacilli</taxon>
        <taxon>Bacillales</taxon>
        <taxon>Bacillaceae</taxon>
        <taxon>Neobacillus</taxon>
    </lineage>
</organism>
<name>A0ABN8KSI2_9BACI</name>